<gene>
    <name evidence="1" type="ORF">DRJ33_07010</name>
</gene>
<evidence type="ECO:0000313" key="1">
    <source>
        <dbReference type="EMBL" id="RLE50837.1"/>
    </source>
</evidence>
<evidence type="ECO:0000313" key="2">
    <source>
        <dbReference type="Proteomes" id="UP000272051"/>
    </source>
</evidence>
<comment type="caution">
    <text evidence="1">The sequence shown here is derived from an EMBL/GenBank/DDBJ whole genome shotgun (WGS) entry which is preliminary data.</text>
</comment>
<dbReference type="EMBL" id="QMQX01000152">
    <property type="protein sequence ID" value="RLE50837.1"/>
    <property type="molecule type" value="Genomic_DNA"/>
</dbReference>
<dbReference type="AlphaFoldDB" id="A0A497EUB9"/>
<dbReference type="NCBIfam" id="TIGR04076">
    <property type="entry name" value="TIGR04076 family protein"/>
    <property type="match status" value="1"/>
</dbReference>
<dbReference type="InterPro" id="IPR023811">
    <property type="entry name" value="CHP04076"/>
</dbReference>
<dbReference type="Proteomes" id="UP000272051">
    <property type="component" value="Unassembled WGS sequence"/>
</dbReference>
<name>A0A497EUB9_9CREN</name>
<reference evidence="1 2" key="1">
    <citation type="submission" date="2018-06" db="EMBL/GenBank/DDBJ databases">
        <title>Extensive metabolic versatility and redundancy in microbially diverse, dynamic hydrothermal sediments.</title>
        <authorList>
            <person name="Dombrowski N."/>
            <person name="Teske A."/>
            <person name="Baker B.J."/>
        </authorList>
    </citation>
    <scope>NUCLEOTIDE SEQUENCE [LARGE SCALE GENOMIC DNA]</scope>
    <source>
        <strain evidence="1">B34_G17</strain>
    </source>
</reference>
<protein>
    <submittedName>
        <fullName evidence="1">TIGR04076 family protein</fullName>
    </submittedName>
</protein>
<proteinExistence type="predicted"/>
<accession>A0A497EUB9</accession>
<sequence length="101" mass="11289">MRFKVRISVVEVRGYCAAGYKPGDSFTIEWFYLQPKQDLKICLHAINAMTSLLLPFLKGISAKQLGIGEEDDVGYIQCPDPGKPYTNGGTVVFKLERTCIE</sequence>
<organism evidence="1 2">
    <name type="scientific">Thermoproteota archaeon</name>
    <dbReference type="NCBI Taxonomy" id="2056631"/>
    <lineage>
        <taxon>Archaea</taxon>
        <taxon>Thermoproteota</taxon>
    </lineage>
</organism>